<evidence type="ECO:0000313" key="2">
    <source>
        <dbReference type="EMBL" id="MCH80152.1"/>
    </source>
</evidence>
<feature type="region of interest" description="Disordered" evidence="1">
    <location>
        <begin position="82"/>
        <end position="110"/>
    </location>
</feature>
<proteinExistence type="predicted"/>
<feature type="compositionally biased region" description="Low complexity" evidence="1">
    <location>
        <begin position="97"/>
        <end position="110"/>
    </location>
</feature>
<reference evidence="2 3" key="1">
    <citation type="journal article" date="2018" name="Front. Plant Sci.">
        <title>Red Clover (Trifolium pratense) and Zigzag Clover (T. medium) - A Picture of Genomic Similarities and Differences.</title>
        <authorList>
            <person name="Dluhosova J."/>
            <person name="Istvanek J."/>
            <person name="Nedelnik J."/>
            <person name="Repkova J."/>
        </authorList>
    </citation>
    <scope>NUCLEOTIDE SEQUENCE [LARGE SCALE GENOMIC DNA]</scope>
    <source>
        <strain evidence="3">cv. 10/8</strain>
        <tissue evidence="2">Leaf</tissue>
    </source>
</reference>
<dbReference type="EMBL" id="LXQA010000738">
    <property type="protein sequence ID" value="MCH80152.1"/>
    <property type="molecule type" value="Genomic_DNA"/>
</dbReference>
<sequence length="110" mass="11682">MLNGEPVGISFKRPHSPSAVTHIAHTGVVLSYEPPEKMSGPAVPPMDCGNLASEHPPPACLHLHLHGPPIASLHHYPPPHLAYRPAMVQDPKAHHPQSQAQVSAADDAEA</sequence>
<gene>
    <name evidence="2" type="ORF">A2U01_0000914</name>
</gene>
<dbReference type="Proteomes" id="UP000265520">
    <property type="component" value="Unassembled WGS sequence"/>
</dbReference>
<keyword evidence="3" id="KW-1185">Reference proteome</keyword>
<organism evidence="2 3">
    <name type="scientific">Trifolium medium</name>
    <dbReference type="NCBI Taxonomy" id="97028"/>
    <lineage>
        <taxon>Eukaryota</taxon>
        <taxon>Viridiplantae</taxon>
        <taxon>Streptophyta</taxon>
        <taxon>Embryophyta</taxon>
        <taxon>Tracheophyta</taxon>
        <taxon>Spermatophyta</taxon>
        <taxon>Magnoliopsida</taxon>
        <taxon>eudicotyledons</taxon>
        <taxon>Gunneridae</taxon>
        <taxon>Pentapetalae</taxon>
        <taxon>rosids</taxon>
        <taxon>fabids</taxon>
        <taxon>Fabales</taxon>
        <taxon>Fabaceae</taxon>
        <taxon>Papilionoideae</taxon>
        <taxon>50 kb inversion clade</taxon>
        <taxon>NPAAA clade</taxon>
        <taxon>Hologalegina</taxon>
        <taxon>IRL clade</taxon>
        <taxon>Trifolieae</taxon>
        <taxon>Trifolium</taxon>
    </lineage>
</organism>
<evidence type="ECO:0000313" key="3">
    <source>
        <dbReference type="Proteomes" id="UP000265520"/>
    </source>
</evidence>
<accession>A0A392LYT0</accession>
<comment type="caution">
    <text evidence="2">The sequence shown here is derived from an EMBL/GenBank/DDBJ whole genome shotgun (WGS) entry which is preliminary data.</text>
</comment>
<name>A0A392LYT0_9FABA</name>
<evidence type="ECO:0000256" key="1">
    <source>
        <dbReference type="SAM" id="MobiDB-lite"/>
    </source>
</evidence>
<dbReference type="AlphaFoldDB" id="A0A392LYT0"/>
<protein>
    <submittedName>
        <fullName evidence="2">Uncharacterized protein</fullName>
    </submittedName>
</protein>